<dbReference type="AlphaFoldDB" id="A0A6A6EZS6"/>
<accession>A0A6A6EZS6</accession>
<dbReference type="Proteomes" id="UP000799539">
    <property type="component" value="Unassembled WGS sequence"/>
</dbReference>
<sequence length="269" mass="29830">PDYAQRNLNTIRSIYNLTVYPHNVPILKEGCDKAVPPGLFSPDATGRVSPVGDFTGFNDSCEYFFALAPDPNDQEFQGLAIYQADVVEFTSGCPNIAASVVYLRTAKYDTKTNTIDHSHPVSTLAQVAFWQFDSYGRVERYHAWIPNVEAWIQAGTGVDFTSLVFQKFVPIVLCPGIQQRCTGPNQQYADVATCILELELKPFGSFDEVWGDNVACRLIHLILTQVRPDVHCPHVGPTGGGKCVNIDYSVDYFSDRQLYGIPEGSVFTC</sequence>
<evidence type="ECO:0000313" key="1">
    <source>
        <dbReference type="EMBL" id="KAF2206449.1"/>
    </source>
</evidence>
<dbReference type="OrthoDB" id="10010954at2759"/>
<gene>
    <name evidence="1" type="ORF">CERZMDRAFT_29069</name>
</gene>
<proteinExistence type="predicted"/>
<evidence type="ECO:0000313" key="2">
    <source>
        <dbReference type="Proteomes" id="UP000799539"/>
    </source>
</evidence>
<feature type="non-terminal residue" evidence="1">
    <location>
        <position position="269"/>
    </location>
</feature>
<organism evidence="1 2">
    <name type="scientific">Cercospora zeae-maydis SCOH1-5</name>
    <dbReference type="NCBI Taxonomy" id="717836"/>
    <lineage>
        <taxon>Eukaryota</taxon>
        <taxon>Fungi</taxon>
        <taxon>Dikarya</taxon>
        <taxon>Ascomycota</taxon>
        <taxon>Pezizomycotina</taxon>
        <taxon>Dothideomycetes</taxon>
        <taxon>Dothideomycetidae</taxon>
        <taxon>Mycosphaerellales</taxon>
        <taxon>Mycosphaerellaceae</taxon>
        <taxon>Cercospora</taxon>
    </lineage>
</organism>
<dbReference type="EMBL" id="ML992720">
    <property type="protein sequence ID" value="KAF2206449.1"/>
    <property type="molecule type" value="Genomic_DNA"/>
</dbReference>
<keyword evidence="2" id="KW-1185">Reference proteome</keyword>
<feature type="non-terminal residue" evidence="1">
    <location>
        <position position="1"/>
    </location>
</feature>
<name>A0A6A6EZS6_9PEZI</name>
<protein>
    <submittedName>
        <fullName evidence="1">Uncharacterized protein</fullName>
    </submittedName>
</protein>
<reference evidence="1" key="1">
    <citation type="journal article" date="2020" name="Stud. Mycol.">
        <title>101 Dothideomycetes genomes: a test case for predicting lifestyles and emergence of pathogens.</title>
        <authorList>
            <person name="Haridas S."/>
            <person name="Albert R."/>
            <person name="Binder M."/>
            <person name="Bloem J."/>
            <person name="Labutti K."/>
            <person name="Salamov A."/>
            <person name="Andreopoulos B."/>
            <person name="Baker S."/>
            <person name="Barry K."/>
            <person name="Bills G."/>
            <person name="Bluhm B."/>
            <person name="Cannon C."/>
            <person name="Castanera R."/>
            <person name="Culley D."/>
            <person name="Daum C."/>
            <person name="Ezra D."/>
            <person name="Gonzalez J."/>
            <person name="Henrissat B."/>
            <person name="Kuo A."/>
            <person name="Liang C."/>
            <person name="Lipzen A."/>
            <person name="Lutzoni F."/>
            <person name="Magnuson J."/>
            <person name="Mondo S."/>
            <person name="Nolan M."/>
            <person name="Ohm R."/>
            <person name="Pangilinan J."/>
            <person name="Park H.-J."/>
            <person name="Ramirez L."/>
            <person name="Alfaro M."/>
            <person name="Sun H."/>
            <person name="Tritt A."/>
            <person name="Yoshinaga Y."/>
            <person name="Zwiers L.-H."/>
            <person name="Turgeon B."/>
            <person name="Goodwin S."/>
            <person name="Spatafora J."/>
            <person name="Crous P."/>
            <person name="Grigoriev I."/>
        </authorList>
    </citation>
    <scope>NUCLEOTIDE SEQUENCE</scope>
    <source>
        <strain evidence="1">SCOH1-5</strain>
    </source>
</reference>